<dbReference type="PANTHER" id="PTHR11607:SF3">
    <property type="entry name" value="LYSOSOMAL ALPHA-MANNOSIDASE"/>
    <property type="match status" value="1"/>
</dbReference>
<dbReference type="Pfam" id="PF01074">
    <property type="entry name" value="Glyco_hydro_38N"/>
    <property type="match status" value="1"/>
</dbReference>
<feature type="compositionally biased region" description="Low complexity" evidence="3">
    <location>
        <begin position="528"/>
        <end position="537"/>
    </location>
</feature>
<reference evidence="6 7" key="1">
    <citation type="submission" date="2016-10" db="EMBL/GenBank/DDBJ databases">
        <authorList>
            <person name="de Groot N.N."/>
        </authorList>
    </citation>
    <scope>NUCLEOTIDE SEQUENCE [LARGE SCALE GENOMIC DNA]</scope>
    <source>
        <strain evidence="6 7">DSM 43067</strain>
    </source>
</reference>
<dbReference type="InterPro" id="IPR050843">
    <property type="entry name" value="Glycosyl_Hydrlase_38"/>
</dbReference>
<sequence>MTSRLLQASLGSPDYDGIRAALREDTSAEVLAVRGLSVRAAVLPLFKRDGDGALRQAVRLTLSGGGRVDVALKDGDAVLASATGEGETLTLLVPEVDGTRRVTLEVRDADGLVGAAPLDITPQRKWNVFVVHHSHLDIGYTDTQGTVLRHHLDYLDAALRLARETDGRPDDARFRWSVESSMPALRWLATRSDDQVAEFTERVRAGNIEVTAFPMQLHTEACSTEELYRQLRFVEDLRHKYGIEVRSAMHTDIPGAVAGTVDALNAAGVRYLAAAHNWAGRSVPYITGGDRLARPFRWRSPGGGELLVWFTDTPHGMAYMEGNTVGLVDGYDLAEDLLPRYLGSLADRPYPYGPGTFGWYAAPGQVGAAKDPDFLDAVHLRVQGAHADNAGPSIVPADIAHRWNAAWAYPRLRMATNADFFDYVEEHHGDRLQVHEGDWTDWWADGLGSGARPLGYVRRAQNILRSAETLHALADERSGLLWGDDPPHPPEGPATAAPSAPLALRSRSRSGLLWGDDPPHPPEGPATAAPSAPLALRSRSRSGDRTGASEAVDAAYDLAALFDEHTWGAANPWEDAEEGTDSGGLQWTRKSQVGYQAHDDALDLLQAGARRLGDTFGAAPDALASFLVVNPGTAARTDVARAFLPRDVVAVDVPITLVDARTGEPVPHREEEVDPDEWPTRPIGRHLEAVLPDVPGHGHVRVDVVRSAERAPEPVDLGTEGTIENEFYRVTYDLKEGHIGSVFDKTAGRELVNADAAAGFGQYVYDRYATAPHFNHMSGHMLVHDKTMLGDRAIATHATVTRCERTPAGERLVVELHGKGVDWLRTTIDLYAGVPRVDVRYQLGKQPTAAKEAVFFAFPFAVDGPPAAWELTGGVGGTAVPSVPGSAEHMRPIRHWVAFEDPDITVAWATLEAPLVQFGSIHMPYAPFPPTLDNEDGTVYSWALNNIWDTNFPSQQQGETTFRYAFASAAAGSGRRLGARTAAGLTDPFVATLATGTASPAASGTFLRVDDPDVLVTSVGRARDGDGLAVRLQSLASGAVETDLHMPGVTSARLSGGLERDPADLPVRDGTMTVRLPACGVATVTVRR</sequence>
<dbReference type="STRING" id="1993.SAMN04489713_108151"/>
<dbReference type="RefSeq" id="WP_256255419.1">
    <property type="nucleotide sequence ID" value="NZ_FOVH01000008.1"/>
</dbReference>
<dbReference type="InterPro" id="IPR011682">
    <property type="entry name" value="Glyco_hydro_38_C"/>
</dbReference>
<keyword evidence="7" id="KW-1185">Reference proteome</keyword>
<dbReference type="Gene3D" id="3.20.110.10">
    <property type="entry name" value="Glycoside hydrolase 38, N terminal domain"/>
    <property type="match status" value="1"/>
</dbReference>
<dbReference type="InParanoid" id="A0A1I5IXQ0"/>
<dbReference type="PANTHER" id="PTHR11607">
    <property type="entry name" value="ALPHA-MANNOSIDASE"/>
    <property type="match status" value="1"/>
</dbReference>
<comment type="cofactor">
    <cofactor evidence="1">
        <name>Zn(2+)</name>
        <dbReference type="ChEBI" id="CHEBI:29105"/>
    </cofactor>
</comment>
<organism evidence="6 7">
    <name type="scientific">Actinomadura madurae</name>
    <dbReference type="NCBI Taxonomy" id="1993"/>
    <lineage>
        <taxon>Bacteria</taxon>
        <taxon>Bacillati</taxon>
        <taxon>Actinomycetota</taxon>
        <taxon>Actinomycetes</taxon>
        <taxon>Streptosporangiales</taxon>
        <taxon>Thermomonosporaceae</taxon>
        <taxon>Actinomadura</taxon>
    </lineage>
</organism>
<dbReference type="SUPFAM" id="SSF88713">
    <property type="entry name" value="Glycoside hydrolase/deacetylase"/>
    <property type="match status" value="1"/>
</dbReference>
<dbReference type="GO" id="GO:0030246">
    <property type="term" value="F:carbohydrate binding"/>
    <property type="evidence" value="ECO:0007669"/>
    <property type="project" value="InterPro"/>
</dbReference>
<dbReference type="Pfam" id="PF07748">
    <property type="entry name" value="Glyco_hydro_38C"/>
    <property type="match status" value="1"/>
</dbReference>
<evidence type="ECO:0000259" key="4">
    <source>
        <dbReference type="Pfam" id="PF01074"/>
    </source>
</evidence>
<dbReference type="SUPFAM" id="SSF74650">
    <property type="entry name" value="Galactose mutarotase-like"/>
    <property type="match status" value="1"/>
</dbReference>
<evidence type="ECO:0000256" key="2">
    <source>
        <dbReference type="ARBA" id="ARBA00022833"/>
    </source>
</evidence>
<dbReference type="InterPro" id="IPR011330">
    <property type="entry name" value="Glyco_hydro/deAcase_b/a-brl"/>
</dbReference>
<dbReference type="GO" id="GO:0006013">
    <property type="term" value="P:mannose metabolic process"/>
    <property type="evidence" value="ECO:0007669"/>
    <property type="project" value="InterPro"/>
</dbReference>
<feature type="domain" description="Glycosyl hydrolase family 38 C-terminal" evidence="5">
    <location>
        <begin position="723"/>
        <end position="907"/>
    </location>
</feature>
<dbReference type="CDD" id="cd10791">
    <property type="entry name" value="GH38N_AMII_like_1"/>
    <property type="match status" value="1"/>
</dbReference>
<feature type="region of interest" description="Disordered" evidence="3">
    <location>
        <begin position="480"/>
        <end position="548"/>
    </location>
</feature>
<evidence type="ECO:0000259" key="5">
    <source>
        <dbReference type="Pfam" id="PF07748"/>
    </source>
</evidence>
<evidence type="ECO:0000313" key="7">
    <source>
        <dbReference type="Proteomes" id="UP000183413"/>
    </source>
</evidence>
<name>A0A1I5IXQ0_9ACTN</name>
<proteinExistence type="predicted"/>
<keyword evidence="6" id="KW-0378">Hydrolase</keyword>
<dbReference type="AlphaFoldDB" id="A0A1I5IXQ0"/>
<dbReference type="GO" id="GO:0004559">
    <property type="term" value="F:alpha-mannosidase activity"/>
    <property type="evidence" value="ECO:0007669"/>
    <property type="project" value="InterPro"/>
</dbReference>
<dbReference type="Proteomes" id="UP000183413">
    <property type="component" value="Unassembled WGS sequence"/>
</dbReference>
<dbReference type="EMBL" id="FOVH01000008">
    <property type="protein sequence ID" value="SFO65335.1"/>
    <property type="molecule type" value="Genomic_DNA"/>
</dbReference>
<keyword evidence="2" id="KW-0862">Zinc</keyword>
<protein>
    <submittedName>
        <fullName evidence="6">Glycosyl hydrolases family 38 N-terminal domain-containing protein</fullName>
    </submittedName>
</protein>
<dbReference type="InterPro" id="IPR000602">
    <property type="entry name" value="Glyco_hydro_38_N"/>
</dbReference>
<dbReference type="InterPro" id="IPR011013">
    <property type="entry name" value="Gal_mutarotase_sf_dom"/>
</dbReference>
<feature type="domain" description="Glycoside hydrolase family 38 N-terminal" evidence="4">
    <location>
        <begin position="127"/>
        <end position="426"/>
    </location>
</feature>
<gene>
    <name evidence="6" type="ORF">SAMN04489713_108151</name>
</gene>
<evidence type="ECO:0000256" key="1">
    <source>
        <dbReference type="ARBA" id="ARBA00001947"/>
    </source>
</evidence>
<dbReference type="eggNOG" id="COG0383">
    <property type="taxonomic scope" value="Bacteria"/>
</dbReference>
<dbReference type="InterPro" id="IPR027291">
    <property type="entry name" value="Glyco_hydro_38_N_sf"/>
</dbReference>
<dbReference type="Gene3D" id="2.70.98.30">
    <property type="entry name" value="Golgi alpha-mannosidase II, domain 4"/>
    <property type="match status" value="1"/>
</dbReference>
<feature type="compositionally biased region" description="Low complexity" evidence="3">
    <location>
        <begin position="493"/>
        <end position="513"/>
    </location>
</feature>
<evidence type="ECO:0000313" key="6">
    <source>
        <dbReference type="EMBL" id="SFO65335.1"/>
    </source>
</evidence>
<evidence type="ECO:0000256" key="3">
    <source>
        <dbReference type="SAM" id="MobiDB-lite"/>
    </source>
</evidence>
<accession>A0A1I5IXQ0</accession>